<evidence type="ECO:0008006" key="4">
    <source>
        <dbReference type="Google" id="ProtNLM"/>
    </source>
</evidence>
<evidence type="ECO:0000256" key="1">
    <source>
        <dbReference type="PROSITE-ProRule" id="PRU00221"/>
    </source>
</evidence>
<dbReference type="PROSITE" id="PS50082">
    <property type="entry name" value="WD_REPEATS_2"/>
    <property type="match status" value="2"/>
</dbReference>
<dbReference type="PROSITE" id="PS00678">
    <property type="entry name" value="WD_REPEATS_1"/>
    <property type="match status" value="1"/>
</dbReference>
<dbReference type="GO" id="GO:0016226">
    <property type="term" value="P:iron-sulfur cluster assembly"/>
    <property type="evidence" value="ECO:0007669"/>
    <property type="project" value="TreeGrafter"/>
</dbReference>
<dbReference type="PANTHER" id="PTHR19920">
    <property type="entry name" value="WD40 PROTEIN CIAO1"/>
    <property type="match status" value="1"/>
</dbReference>
<feature type="repeat" description="WD" evidence="1">
    <location>
        <begin position="102"/>
        <end position="136"/>
    </location>
</feature>
<dbReference type="AlphaFoldDB" id="A0A8S1QQG0"/>
<comment type="caution">
    <text evidence="2">The sequence shown here is derived from an EMBL/GenBank/DDBJ whole genome shotgun (WGS) entry which is preliminary data.</text>
</comment>
<dbReference type="GO" id="GO:0097361">
    <property type="term" value="C:cytosolic [4Fe-4S] assembly targeting complex"/>
    <property type="evidence" value="ECO:0007669"/>
    <property type="project" value="TreeGrafter"/>
</dbReference>
<name>A0A8S1QQG0_PARPR</name>
<evidence type="ECO:0000313" key="3">
    <source>
        <dbReference type="Proteomes" id="UP000688137"/>
    </source>
</evidence>
<dbReference type="Proteomes" id="UP000688137">
    <property type="component" value="Unassembled WGS sequence"/>
</dbReference>
<proteinExistence type="predicted"/>
<organism evidence="2 3">
    <name type="scientific">Paramecium primaurelia</name>
    <dbReference type="NCBI Taxonomy" id="5886"/>
    <lineage>
        <taxon>Eukaryota</taxon>
        <taxon>Sar</taxon>
        <taxon>Alveolata</taxon>
        <taxon>Ciliophora</taxon>
        <taxon>Intramacronucleata</taxon>
        <taxon>Oligohymenophorea</taxon>
        <taxon>Peniculida</taxon>
        <taxon>Parameciidae</taxon>
        <taxon>Paramecium</taxon>
    </lineage>
</organism>
<dbReference type="InterPro" id="IPR001680">
    <property type="entry name" value="WD40_rpt"/>
</dbReference>
<evidence type="ECO:0000313" key="2">
    <source>
        <dbReference type="EMBL" id="CAD8117926.1"/>
    </source>
</evidence>
<dbReference type="OMA" id="MISCEND"/>
<dbReference type="SMART" id="SM00320">
    <property type="entry name" value="WD40"/>
    <property type="match status" value="4"/>
</dbReference>
<keyword evidence="3" id="KW-1185">Reference proteome</keyword>
<dbReference type="PANTHER" id="PTHR19920:SF0">
    <property type="entry name" value="CYTOSOLIC IRON-SULFUR PROTEIN ASSEMBLY PROTEIN CIAO1-RELATED"/>
    <property type="match status" value="1"/>
</dbReference>
<sequence>MINKQVELKLIDDSNQQNDSSFAIVFDKTGSIMISCENDEIKIWNFEQGKLKLINTYQKHRGGVACLVYSKLRNNFISGSCDKTIICWQQINQKEWKCSQPFQQHNDDVNCLMLNKQEDQLISGGQDKSIKVWNVDFIKNELNFQYSLNKHSNGVFSFCFNSTETVLVSCGYQEFIIWEKGVQGKWECKYTQDVQYYDCGYKIHLINDQQFLWVTRLKNVDDILVFDIQNGVFQQNINKTIKLTKNNECDDHMYFPINYNKDKNIILVRHKHHIYLIRQQNDDTFNIIASLNCQNDQIYGTMTNNGQYLVFWDNKSKKYQSYEILNI</sequence>
<feature type="repeat" description="WD" evidence="1">
    <location>
        <begin position="57"/>
        <end position="89"/>
    </location>
</feature>
<keyword evidence="1" id="KW-0853">WD repeat</keyword>
<accession>A0A8S1QQG0</accession>
<dbReference type="EMBL" id="CAJJDM010000225">
    <property type="protein sequence ID" value="CAD8117926.1"/>
    <property type="molecule type" value="Genomic_DNA"/>
</dbReference>
<dbReference type="Pfam" id="PF00400">
    <property type="entry name" value="WD40"/>
    <property type="match status" value="3"/>
</dbReference>
<dbReference type="PROSITE" id="PS50294">
    <property type="entry name" value="WD_REPEATS_REGION"/>
    <property type="match status" value="1"/>
</dbReference>
<dbReference type="InterPro" id="IPR019775">
    <property type="entry name" value="WD40_repeat_CS"/>
</dbReference>
<protein>
    <recommendedName>
        <fullName evidence="4">WD40-repeat-containing domain</fullName>
    </recommendedName>
</protein>
<reference evidence="2" key="1">
    <citation type="submission" date="2021-01" db="EMBL/GenBank/DDBJ databases">
        <authorList>
            <consortium name="Genoscope - CEA"/>
            <person name="William W."/>
        </authorList>
    </citation>
    <scope>NUCLEOTIDE SEQUENCE</scope>
</reference>
<gene>
    <name evidence="2" type="ORF">PPRIM_AZ9-3.1.T2160001</name>
</gene>